<evidence type="ECO:0000256" key="5">
    <source>
        <dbReference type="ARBA" id="ARBA00022695"/>
    </source>
</evidence>
<dbReference type="GO" id="GO:0005739">
    <property type="term" value="C:mitochondrion"/>
    <property type="evidence" value="ECO:0007669"/>
    <property type="project" value="TreeGrafter"/>
</dbReference>
<dbReference type="PANTHER" id="PTHR46173">
    <property type="entry name" value="CCA TRNA NUCLEOTIDYLTRANSFERASE 1, MITOCHONDRIAL"/>
    <property type="match status" value="1"/>
</dbReference>
<sequence length="374" mass="42714">SFPELFEKKNYELRIAGGAVRDLLTGMTPQDIDFATTATPAEMKEMFTSAGVRLINNKGEKHGTITARLHEQNFEITTLRIDVVTDGRHAEVEFTTDWEKDAERRDLTVNSMFLGKLFQKQIFSRNTTFQIKLVNSLSNNYSIYLGRFYGRIAEKPGDHEPSTLQAIKENAKGLAGISGERIWVELKKILLGNHVNHLVQLMYELDIAQYIGLPLDGSLEEFDRVTKNIQNLCPKPMTVLTSLFKVKDDVTNLDLRLKISKEEKNLGLFLVKHREELTKAMGPEPLRPYQDFIMDSQISSISSAGLFIGLRQIFARVLKTMIFSSERWDVLTKSISQIWIAPKIGTALQQLRDEWKKSGYHMDKEELLSCLKKL</sequence>
<evidence type="ECO:0000313" key="13">
    <source>
        <dbReference type="Proteomes" id="UP000621168"/>
    </source>
</evidence>
<dbReference type="CDD" id="cd05398">
    <property type="entry name" value="NT_ClassII-CCAase"/>
    <property type="match status" value="1"/>
</dbReference>
<comment type="similarity">
    <text evidence="2 9">Belongs to the tRNA nucleotidyltransferase/poly(A) polymerase family.</text>
</comment>
<keyword evidence="7" id="KW-0547">Nucleotide-binding</keyword>
<evidence type="ECO:0000256" key="3">
    <source>
        <dbReference type="ARBA" id="ARBA00022679"/>
    </source>
</evidence>
<feature type="domain" description="Poly A polymerase head" evidence="10">
    <location>
        <begin position="13"/>
        <end position="115"/>
    </location>
</feature>
<keyword evidence="8" id="KW-0460">Magnesium</keyword>
<keyword evidence="4" id="KW-0819">tRNA processing</keyword>
<keyword evidence="5" id="KW-0548">Nucleotidyltransferase</keyword>
<evidence type="ECO:0000259" key="10">
    <source>
        <dbReference type="Pfam" id="PF01743"/>
    </source>
</evidence>
<evidence type="ECO:0000256" key="9">
    <source>
        <dbReference type="RuleBase" id="RU003953"/>
    </source>
</evidence>
<dbReference type="GO" id="GO:0046872">
    <property type="term" value="F:metal ion binding"/>
    <property type="evidence" value="ECO:0007669"/>
    <property type="project" value="UniProtKB-KW"/>
</dbReference>
<dbReference type="Gene3D" id="1.10.3090.10">
    <property type="entry name" value="cca-adding enzyme, domain 2"/>
    <property type="match status" value="1"/>
</dbReference>
<reference evidence="12" key="1">
    <citation type="submission" date="2019-09" db="EMBL/GenBank/DDBJ databases">
        <title>Bird 10,000 Genomes (B10K) Project - Family phase.</title>
        <authorList>
            <person name="Zhang G."/>
        </authorList>
    </citation>
    <scope>NUCLEOTIDE SEQUENCE</scope>
    <source>
        <strain evidence="12">B10K-CU-031-40</strain>
    </source>
</reference>
<protein>
    <submittedName>
        <fullName evidence="12">TRNT1 nucleotidyltransferase</fullName>
    </submittedName>
</protein>
<dbReference type="Pfam" id="PF01743">
    <property type="entry name" value="PolyA_pol"/>
    <property type="match status" value="1"/>
</dbReference>
<dbReference type="EMBL" id="WBMX01009022">
    <property type="protein sequence ID" value="NXC21236.1"/>
    <property type="molecule type" value="Genomic_DNA"/>
</dbReference>
<evidence type="ECO:0000313" key="12">
    <source>
        <dbReference type="EMBL" id="NXC21236.1"/>
    </source>
</evidence>
<dbReference type="AlphaFoldDB" id="A0A851LVZ3"/>
<keyword evidence="9" id="KW-0694">RNA-binding</keyword>
<comment type="cofactor">
    <cofactor evidence="1">
        <name>Mg(2+)</name>
        <dbReference type="ChEBI" id="CHEBI:18420"/>
    </cofactor>
</comment>
<dbReference type="Proteomes" id="UP000621168">
    <property type="component" value="Unassembled WGS sequence"/>
</dbReference>
<keyword evidence="6" id="KW-0479">Metal-binding</keyword>
<name>A0A851LVZ3_CORCR</name>
<evidence type="ECO:0000256" key="1">
    <source>
        <dbReference type="ARBA" id="ARBA00001946"/>
    </source>
</evidence>
<dbReference type="GO" id="GO:0000166">
    <property type="term" value="F:nucleotide binding"/>
    <property type="evidence" value="ECO:0007669"/>
    <property type="project" value="UniProtKB-KW"/>
</dbReference>
<dbReference type="GO" id="GO:0001680">
    <property type="term" value="P:tRNA 3'-terminal CCA addition"/>
    <property type="evidence" value="ECO:0007669"/>
    <property type="project" value="TreeGrafter"/>
</dbReference>
<gene>
    <name evidence="12" type="primary">Trnt1</name>
    <name evidence="12" type="ORF">CORCRI_R11273</name>
</gene>
<dbReference type="PANTHER" id="PTHR46173:SF1">
    <property type="entry name" value="CCA TRNA NUCLEOTIDYLTRANSFERASE 1, MITOCHONDRIAL"/>
    <property type="match status" value="1"/>
</dbReference>
<evidence type="ECO:0000256" key="7">
    <source>
        <dbReference type="ARBA" id="ARBA00022741"/>
    </source>
</evidence>
<keyword evidence="3 9" id="KW-0808">Transferase</keyword>
<dbReference type="InterPro" id="IPR032828">
    <property type="entry name" value="PolyA_RNA-bd"/>
</dbReference>
<dbReference type="GO" id="GO:0016779">
    <property type="term" value="F:nucleotidyltransferase activity"/>
    <property type="evidence" value="ECO:0007669"/>
    <property type="project" value="UniProtKB-KW"/>
</dbReference>
<dbReference type="GO" id="GO:0000049">
    <property type="term" value="F:tRNA binding"/>
    <property type="evidence" value="ECO:0007669"/>
    <property type="project" value="TreeGrafter"/>
</dbReference>
<dbReference type="SUPFAM" id="SSF81891">
    <property type="entry name" value="Poly A polymerase C-terminal region-like"/>
    <property type="match status" value="1"/>
</dbReference>
<evidence type="ECO:0000256" key="6">
    <source>
        <dbReference type="ARBA" id="ARBA00022723"/>
    </source>
</evidence>
<dbReference type="Pfam" id="PF12627">
    <property type="entry name" value="PolyA_pol_RNAbd"/>
    <property type="match status" value="1"/>
</dbReference>
<proteinExistence type="inferred from homology"/>
<keyword evidence="13" id="KW-1185">Reference proteome</keyword>
<dbReference type="InterPro" id="IPR043519">
    <property type="entry name" value="NT_sf"/>
</dbReference>
<dbReference type="GO" id="GO:1990180">
    <property type="term" value="P:mitochondrial tRNA 3'-end processing"/>
    <property type="evidence" value="ECO:0007669"/>
    <property type="project" value="TreeGrafter"/>
</dbReference>
<accession>A0A851LVZ3</accession>
<dbReference type="OrthoDB" id="445712at2759"/>
<feature type="non-terminal residue" evidence="12">
    <location>
        <position position="1"/>
    </location>
</feature>
<evidence type="ECO:0000256" key="2">
    <source>
        <dbReference type="ARBA" id="ARBA00007265"/>
    </source>
</evidence>
<dbReference type="Gene3D" id="3.30.460.10">
    <property type="entry name" value="Beta Polymerase, domain 2"/>
    <property type="match status" value="1"/>
</dbReference>
<dbReference type="InterPro" id="IPR050264">
    <property type="entry name" value="Bact_CCA-adding_enz_type3_sf"/>
</dbReference>
<dbReference type="SUPFAM" id="SSF81301">
    <property type="entry name" value="Nucleotidyltransferase"/>
    <property type="match status" value="1"/>
</dbReference>
<evidence type="ECO:0000256" key="8">
    <source>
        <dbReference type="ARBA" id="ARBA00022842"/>
    </source>
</evidence>
<evidence type="ECO:0000259" key="11">
    <source>
        <dbReference type="Pfam" id="PF12627"/>
    </source>
</evidence>
<comment type="caution">
    <text evidence="12">The sequence shown here is derived from an EMBL/GenBank/DDBJ whole genome shotgun (WGS) entry which is preliminary data.</text>
</comment>
<feature type="domain" description="tRNA nucleotidyltransferase/poly(A) polymerase RNA and SrmB- binding" evidence="11">
    <location>
        <begin position="160"/>
        <end position="211"/>
    </location>
</feature>
<dbReference type="InterPro" id="IPR002646">
    <property type="entry name" value="PolA_pol_head_dom"/>
</dbReference>
<feature type="non-terminal residue" evidence="12">
    <location>
        <position position="374"/>
    </location>
</feature>
<organism evidence="12 13">
    <name type="scientific">Corythaeola cristata</name>
    <name type="common">Great blue turaco</name>
    <dbReference type="NCBI Taxonomy" id="103954"/>
    <lineage>
        <taxon>Eukaryota</taxon>
        <taxon>Metazoa</taxon>
        <taxon>Chordata</taxon>
        <taxon>Craniata</taxon>
        <taxon>Vertebrata</taxon>
        <taxon>Euteleostomi</taxon>
        <taxon>Archelosauria</taxon>
        <taxon>Archosauria</taxon>
        <taxon>Dinosauria</taxon>
        <taxon>Saurischia</taxon>
        <taxon>Theropoda</taxon>
        <taxon>Coelurosauria</taxon>
        <taxon>Aves</taxon>
        <taxon>Neognathae</taxon>
        <taxon>Neoaves</taxon>
        <taxon>Otidimorphae</taxon>
        <taxon>Musophagiformes</taxon>
        <taxon>Musophagidae</taxon>
        <taxon>Corythaeola</taxon>
    </lineage>
</organism>
<evidence type="ECO:0000256" key="4">
    <source>
        <dbReference type="ARBA" id="ARBA00022694"/>
    </source>
</evidence>